<keyword evidence="3" id="KW-0732">Signal</keyword>
<dbReference type="OrthoDB" id="5372081at2"/>
<proteinExistence type="inferred from homology"/>
<evidence type="ECO:0000256" key="1">
    <source>
        <dbReference type="ARBA" id="ARBA00006096"/>
    </source>
</evidence>
<dbReference type="PANTHER" id="PTHR30023:SF0">
    <property type="entry name" value="PENICILLIN-SENSITIVE CARBOXYPEPTIDASE A"/>
    <property type="match status" value="1"/>
</dbReference>
<reference evidence="4 5" key="1">
    <citation type="submission" date="2016-10" db="EMBL/GenBank/DDBJ databases">
        <authorList>
            <person name="de Groot N.N."/>
        </authorList>
    </citation>
    <scope>NUCLEOTIDE SEQUENCE [LARGE SCALE GENOMIC DNA]</scope>
    <source>
        <strain evidence="4 5">AA1</strain>
    </source>
</reference>
<accession>A0A1G5FPP7</accession>
<dbReference type="Gene3D" id="3.40.710.10">
    <property type="entry name" value="DD-peptidase/beta-lactamase superfamily"/>
    <property type="match status" value="1"/>
</dbReference>
<feature type="chain" id="PRO_5011460301" evidence="3">
    <location>
        <begin position="23"/>
        <end position="404"/>
    </location>
</feature>
<sequence length="404" mass="43383">MKRPFPILMGLLCLLLPGIAGGEALPAALAAALHPSDVLLVTEEPHRVVYSQHPDTLSVPASTLKIATALLAFETLGEAYRFPTDAALTEDRILYLKGYGDPLLTSEVIEKYAGVVAKELGASGIDSISGIRVDDTYFDRITIPGVISRSHQPYDAPNGALCANFNTVNYRRAKNGGLISAEPQTPLLPFVAKRIPPNAPGGRIRLSPAESRLYAGHLFGWFLQKRGIKVTGTVAPLPVPKGPFLYTRRLLSPWTLAEAVNKLMAFSNNFMANQIFLASGAHAEGTPATLEKGRSAFCHVMTRLITHCPAVVEGSGISRQNQLTARTMDALLEQFAPYAPLLHTEGGVRYKTGTLNGVSTRAGYITAPTGRAYRFVIFTHRAKGNAGQVLDALKADLSAPVTSN</sequence>
<dbReference type="STRING" id="419481.SAMN05216233_108195"/>
<evidence type="ECO:0000256" key="2">
    <source>
        <dbReference type="ARBA" id="ARBA00022801"/>
    </source>
</evidence>
<dbReference type="GO" id="GO:0004185">
    <property type="term" value="F:serine-type carboxypeptidase activity"/>
    <property type="evidence" value="ECO:0007669"/>
    <property type="project" value="InterPro"/>
</dbReference>
<name>A0A1G5FPP7_9BACT</name>
<gene>
    <name evidence="4" type="ORF">SAMN05216233_108195</name>
</gene>
<evidence type="ECO:0000313" key="5">
    <source>
        <dbReference type="Proteomes" id="UP000198870"/>
    </source>
</evidence>
<keyword evidence="4" id="KW-0645">Protease</keyword>
<keyword evidence="5" id="KW-1185">Reference proteome</keyword>
<dbReference type="Gene3D" id="3.50.80.20">
    <property type="entry name" value="D-Ala-D-Ala carboxypeptidase C, peptidase S13"/>
    <property type="match status" value="1"/>
</dbReference>
<dbReference type="GO" id="GO:0000270">
    <property type="term" value="P:peptidoglycan metabolic process"/>
    <property type="evidence" value="ECO:0007669"/>
    <property type="project" value="TreeGrafter"/>
</dbReference>
<dbReference type="Pfam" id="PF02113">
    <property type="entry name" value="Peptidase_S13"/>
    <property type="match status" value="3"/>
</dbReference>
<comment type="similarity">
    <text evidence="1">Belongs to the peptidase S13 family.</text>
</comment>
<keyword evidence="4" id="KW-0121">Carboxypeptidase</keyword>
<dbReference type="Proteomes" id="UP000198870">
    <property type="component" value="Unassembled WGS sequence"/>
</dbReference>
<organism evidence="4 5">
    <name type="scientific">Desulfoluna spongiiphila</name>
    <dbReference type="NCBI Taxonomy" id="419481"/>
    <lineage>
        <taxon>Bacteria</taxon>
        <taxon>Pseudomonadati</taxon>
        <taxon>Thermodesulfobacteriota</taxon>
        <taxon>Desulfobacteria</taxon>
        <taxon>Desulfobacterales</taxon>
        <taxon>Desulfolunaceae</taxon>
        <taxon>Desulfoluna</taxon>
    </lineage>
</organism>
<feature type="signal peptide" evidence="3">
    <location>
        <begin position="1"/>
        <end position="22"/>
    </location>
</feature>
<protein>
    <submittedName>
        <fullName evidence="4">D-alanyl-D-alanine carboxypeptidase / D-alanyl-D-alanine-endopeptidase (Penicillin-binding protein 4)</fullName>
    </submittedName>
</protein>
<dbReference type="PRINTS" id="PR00922">
    <property type="entry name" value="DADACBPTASE3"/>
</dbReference>
<dbReference type="EMBL" id="FMUX01000008">
    <property type="protein sequence ID" value="SCY41124.1"/>
    <property type="molecule type" value="Genomic_DNA"/>
</dbReference>
<keyword evidence="2" id="KW-0378">Hydrolase</keyword>
<dbReference type="AlphaFoldDB" id="A0A1G5FPP7"/>
<dbReference type="SUPFAM" id="SSF56601">
    <property type="entry name" value="beta-lactamase/transpeptidase-like"/>
    <property type="match status" value="1"/>
</dbReference>
<dbReference type="InterPro" id="IPR012338">
    <property type="entry name" value="Beta-lactam/transpept-like"/>
</dbReference>
<evidence type="ECO:0000256" key="3">
    <source>
        <dbReference type="SAM" id="SignalP"/>
    </source>
</evidence>
<dbReference type="RefSeq" id="WP_092211045.1">
    <property type="nucleotide sequence ID" value="NZ_FMUX01000008.1"/>
</dbReference>
<dbReference type="PANTHER" id="PTHR30023">
    <property type="entry name" value="D-ALANYL-D-ALANINE CARBOXYPEPTIDASE"/>
    <property type="match status" value="1"/>
</dbReference>
<evidence type="ECO:0000313" key="4">
    <source>
        <dbReference type="EMBL" id="SCY41124.1"/>
    </source>
</evidence>
<dbReference type="GO" id="GO:0006508">
    <property type="term" value="P:proteolysis"/>
    <property type="evidence" value="ECO:0007669"/>
    <property type="project" value="InterPro"/>
</dbReference>
<dbReference type="InterPro" id="IPR000667">
    <property type="entry name" value="Peptidase_S13"/>
</dbReference>